<evidence type="ECO:0000256" key="3">
    <source>
        <dbReference type="ARBA" id="ARBA00037226"/>
    </source>
</evidence>
<protein>
    <recommendedName>
        <fullName evidence="5">Large ribosomal subunit protein mL38</fullName>
    </recommendedName>
</protein>
<dbReference type="Gene3D" id="3.90.280.10">
    <property type="entry name" value="PEBP-like"/>
    <property type="match status" value="1"/>
</dbReference>
<dbReference type="InterPro" id="IPR008914">
    <property type="entry name" value="PEBP"/>
</dbReference>
<evidence type="ECO:0000256" key="6">
    <source>
        <dbReference type="SAM" id="MobiDB-lite"/>
    </source>
</evidence>
<dbReference type="EMBL" id="MU004304">
    <property type="protein sequence ID" value="KAF2659844.1"/>
    <property type="molecule type" value="Genomic_DNA"/>
</dbReference>
<accession>A0A6A6TMN1</accession>
<proteinExistence type="inferred from homology"/>
<dbReference type="PANTHER" id="PTHR11362:SF82">
    <property type="entry name" value="PHOSPHATIDYLETHANOLAMINE-BINDING PROTEIN 4"/>
    <property type="match status" value="1"/>
</dbReference>
<dbReference type="SUPFAM" id="SSF49777">
    <property type="entry name" value="PEBP-like"/>
    <property type="match status" value="1"/>
</dbReference>
<feature type="region of interest" description="Disordered" evidence="6">
    <location>
        <begin position="44"/>
        <end position="82"/>
    </location>
</feature>
<dbReference type="Gene3D" id="1.20.58.1180">
    <property type="match status" value="1"/>
</dbReference>
<evidence type="ECO:0000256" key="4">
    <source>
        <dbReference type="ARBA" id="ARBA00038016"/>
    </source>
</evidence>
<dbReference type="PANTHER" id="PTHR11362">
    <property type="entry name" value="PHOSPHATIDYLETHANOLAMINE-BINDING PROTEIN"/>
    <property type="match status" value="1"/>
</dbReference>
<comment type="similarity">
    <text evidence="4">Belongs to the phosphatidylethanolamine-binding protein family. Mitochondrion-specific ribosomal protein mL38 subfamily.</text>
</comment>
<dbReference type="Pfam" id="PF01161">
    <property type="entry name" value="PBP"/>
    <property type="match status" value="1"/>
</dbReference>
<dbReference type="GO" id="GO:0005739">
    <property type="term" value="C:mitochondrion"/>
    <property type="evidence" value="ECO:0007669"/>
    <property type="project" value="UniProtKB-SubCell"/>
</dbReference>
<organism evidence="7 8">
    <name type="scientific">Lophiostoma macrostomum CBS 122681</name>
    <dbReference type="NCBI Taxonomy" id="1314788"/>
    <lineage>
        <taxon>Eukaryota</taxon>
        <taxon>Fungi</taxon>
        <taxon>Dikarya</taxon>
        <taxon>Ascomycota</taxon>
        <taxon>Pezizomycotina</taxon>
        <taxon>Dothideomycetes</taxon>
        <taxon>Pleosporomycetidae</taxon>
        <taxon>Pleosporales</taxon>
        <taxon>Lophiostomataceae</taxon>
        <taxon>Lophiostoma</taxon>
    </lineage>
</organism>
<dbReference type="Proteomes" id="UP000799324">
    <property type="component" value="Unassembled WGS sequence"/>
</dbReference>
<comment type="subcellular location">
    <subcellularLocation>
        <location evidence="1">Mitochondrion</location>
    </subcellularLocation>
</comment>
<dbReference type="InterPro" id="IPR035810">
    <property type="entry name" value="PEBP_euk"/>
</dbReference>
<comment type="function">
    <text evidence="3">Component of the mitochondrial ribosome (mitoribosome), a dedicated translation machinery responsible for the synthesis of mitochondrial genome-encoded proteins, including at least some of the essential transmembrane subunits of the mitochondrial respiratory chain. The mitoribosomes are attached to the mitochondrial inner membrane and translation products are cotranslationally integrated into the membrane.</text>
</comment>
<sequence>MASVKPSLRQFSACIGCVRRPSNGLKSLDGGSARFLSTTAPAHEELQTETATPVPQPPLPSVPTEAKASTKPEWMQQWGELDPNRVEDKRAERRLIRREGIQPVGSRRRRAAIHRSTMRNVPQVPFEQLPYQCFQEARKFLLDDRQEKLKQIQTQTLRLRNLMAQDPAVSGGPEAKNARVHSMRNHINELVILADINDPVVKKNFEDGLADMNKPIYRHLAQKKWEKHKKLVLDQRLTQMNVVPDILPALDSKLDIDLAFGRKKVEPGEFVESAISEKMPRLRVQSFESGEKLVSVVVVDPDVPVPEKDGFKYRCHFLASNIPISPTKTSIPLIQIEQQDRKVKDPSEKKIALPWYTPWAHRGAPYHRLAVFVLEQADSKPLDVAHIAKTKRNDFILRSFVDKHKLTPLGATLFRTKWDESMAGVMQRAGLGHQVDVEFKRKRIEPLPYKRRTERMR</sequence>
<gene>
    <name evidence="7" type="ORF">K491DRAFT_712375</name>
</gene>
<dbReference type="FunFam" id="3.90.280.10:FF:000004">
    <property type="entry name" value="Mitochondrial large ribosomal subunit YmL35"/>
    <property type="match status" value="1"/>
</dbReference>
<evidence type="ECO:0000313" key="7">
    <source>
        <dbReference type="EMBL" id="KAF2659844.1"/>
    </source>
</evidence>
<dbReference type="InterPro" id="IPR036610">
    <property type="entry name" value="PEBP-like_sf"/>
</dbReference>
<dbReference type="OrthoDB" id="2153661at2759"/>
<keyword evidence="8" id="KW-1185">Reference proteome</keyword>
<evidence type="ECO:0000256" key="1">
    <source>
        <dbReference type="ARBA" id="ARBA00004173"/>
    </source>
</evidence>
<evidence type="ECO:0000313" key="8">
    <source>
        <dbReference type="Proteomes" id="UP000799324"/>
    </source>
</evidence>
<reference evidence="7" key="1">
    <citation type="journal article" date="2020" name="Stud. Mycol.">
        <title>101 Dothideomycetes genomes: a test case for predicting lifestyles and emergence of pathogens.</title>
        <authorList>
            <person name="Haridas S."/>
            <person name="Albert R."/>
            <person name="Binder M."/>
            <person name="Bloem J."/>
            <person name="Labutti K."/>
            <person name="Salamov A."/>
            <person name="Andreopoulos B."/>
            <person name="Baker S."/>
            <person name="Barry K."/>
            <person name="Bills G."/>
            <person name="Bluhm B."/>
            <person name="Cannon C."/>
            <person name="Castanera R."/>
            <person name="Culley D."/>
            <person name="Daum C."/>
            <person name="Ezra D."/>
            <person name="Gonzalez J."/>
            <person name="Henrissat B."/>
            <person name="Kuo A."/>
            <person name="Liang C."/>
            <person name="Lipzen A."/>
            <person name="Lutzoni F."/>
            <person name="Magnuson J."/>
            <person name="Mondo S."/>
            <person name="Nolan M."/>
            <person name="Ohm R."/>
            <person name="Pangilinan J."/>
            <person name="Park H.-J."/>
            <person name="Ramirez L."/>
            <person name="Alfaro M."/>
            <person name="Sun H."/>
            <person name="Tritt A."/>
            <person name="Yoshinaga Y."/>
            <person name="Zwiers L.-H."/>
            <person name="Turgeon B."/>
            <person name="Goodwin S."/>
            <person name="Spatafora J."/>
            <person name="Crous P."/>
            <person name="Grigoriev I."/>
        </authorList>
    </citation>
    <scope>NUCLEOTIDE SEQUENCE</scope>
    <source>
        <strain evidence="7">CBS 122681</strain>
    </source>
</reference>
<keyword evidence="2" id="KW-0496">Mitochondrion</keyword>
<evidence type="ECO:0000256" key="2">
    <source>
        <dbReference type="ARBA" id="ARBA00023128"/>
    </source>
</evidence>
<evidence type="ECO:0000256" key="5">
    <source>
        <dbReference type="ARBA" id="ARBA00039444"/>
    </source>
</evidence>
<dbReference type="AlphaFoldDB" id="A0A6A6TMN1"/>
<name>A0A6A6TMN1_9PLEO</name>